<evidence type="ECO:0000256" key="1">
    <source>
        <dbReference type="SAM" id="MobiDB-lite"/>
    </source>
</evidence>
<organism evidence="2 3">
    <name type="scientific">Spodoptera exigua</name>
    <name type="common">Beet armyworm</name>
    <name type="synonym">Noctua fulgens</name>
    <dbReference type="NCBI Taxonomy" id="7107"/>
    <lineage>
        <taxon>Eukaryota</taxon>
        <taxon>Metazoa</taxon>
        <taxon>Ecdysozoa</taxon>
        <taxon>Arthropoda</taxon>
        <taxon>Hexapoda</taxon>
        <taxon>Insecta</taxon>
        <taxon>Pterygota</taxon>
        <taxon>Neoptera</taxon>
        <taxon>Endopterygota</taxon>
        <taxon>Lepidoptera</taxon>
        <taxon>Glossata</taxon>
        <taxon>Ditrysia</taxon>
        <taxon>Noctuoidea</taxon>
        <taxon>Noctuidae</taxon>
        <taxon>Amphipyrinae</taxon>
        <taxon>Spodoptera</taxon>
    </lineage>
</organism>
<gene>
    <name evidence="2" type="ORF">HF086_003128</name>
</gene>
<protein>
    <recommendedName>
        <fullName evidence="4">Mutant cadherin</fullName>
    </recommendedName>
</protein>
<dbReference type="EMBL" id="JACEFF010000089">
    <property type="protein sequence ID" value="KAH9644343.1"/>
    <property type="molecule type" value="Genomic_DNA"/>
</dbReference>
<evidence type="ECO:0008006" key="4">
    <source>
        <dbReference type="Google" id="ProtNLM"/>
    </source>
</evidence>
<dbReference type="Proteomes" id="UP000814243">
    <property type="component" value="Unassembled WGS sequence"/>
</dbReference>
<feature type="compositionally biased region" description="Basic and acidic residues" evidence="1">
    <location>
        <begin position="229"/>
        <end position="241"/>
    </location>
</feature>
<name>A0A922SPA0_SPOEX</name>
<evidence type="ECO:0000313" key="2">
    <source>
        <dbReference type="EMBL" id="KAH9644343.1"/>
    </source>
</evidence>
<feature type="region of interest" description="Disordered" evidence="1">
    <location>
        <begin position="312"/>
        <end position="332"/>
    </location>
</feature>
<reference evidence="2" key="1">
    <citation type="journal article" date="2021" name="G3 (Bethesda)">
        <title>Genome and transcriptome analysis of the beet armyworm Spodoptera exigua reveals targets for pest control. .</title>
        <authorList>
            <person name="Simon S."/>
            <person name="Breeschoten T."/>
            <person name="Jansen H.J."/>
            <person name="Dirks R.P."/>
            <person name="Schranz M.E."/>
            <person name="Ros V.I.D."/>
        </authorList>
    </citation>
    <scope>NUCLEOTIDE SEQUENCE</scope>
    <source>
        <strain evidence="2">TB_SE_WUR_2020</strain>
    </source>
</reference>
<accession>A0A922SPA0</accession>
<proteinExistence type="predicted"/>
<dbReference type="AlphaFoldDB" id="A0A922SPA0"/>
<comment type="caution">
    <text evidence="2">The sequence shown here is derived from an EMBL/GenBank/DDBJ whole genome shotgun (WGS) entry which is preliminary data.</text>
</comment>
<sequence length="453" mass="51197">MSRSPQRDPNDTDMKCIACNVVISELLAFVCNKVDTLPETAIVQICTSAFADAEIESARQLVYKLLAPSRKIMRRKEGNQQKSVQDIIKIVKETNPECLPIFVAKDLNKLPPVTFDHIDVTTFLKEMSLLKKEVASLRRDNPEVSSQVTKEEVTSLKYEIQQLKDIVQDALVKNVGENTKEILKRTTNTLPIIPSINISEKEVEEIFSESIDFERSPEPKQAFGAGAARRGERERKSECGSERVPSPVSRKNETAIIERRVDGNGGGGGGSGRTMTCAPRPLASELAHKYSDSNVMITADKRNYTMAEAVKYAPNPSNNPSNNSKQGKDEWSTVQYKRRKIINRRGVAQPLEQFNFKAAERKISLYVSRVHKETTPGDIEAFIKYKTDLNVQVYKINNEFNAFKVIVPLNSVDLFLNDNGDRFWPADIVFRKFWERKQVGNKRSTTNAEHIKN</sequence>
<feature type="region of interest" description="Disordered" evidence="1">
    <location>
        <begin position="217"/>
        <end position="252"/>
    </location>
</feature>
<feature type="compositionally biased region" description="Low complexity" evidence="1">
    <location>
        <begin position="314"/>
        <end position="324"/>
    </location>
</feature>
<evidence type="ECO:0000313" key="3">
    <source>
        <dbReference type="Proteomes" id="UP000814243"/>
    </source>
</evidence>